<evidence type="ECO:0000256" key="1">
    <source>
        <dbReference type="SAM" id="MobiDB-lite"/>
    </source>
</evidence>
<proteinExistence type="predicted"/>
<dbReference type="EMBL" id="KL659896">
    <property type="protein sequence ID" value="KFA68387.1"/>
    <property type="molecule type" value="Genomic_DNA"/>
</dbReference>
<dbReference type="OrthoDB" id="10489007at2759"/>
<dbReference type="HOGENOM" id="CLU_1571670_0_0_1"/>
<dbReference type="InParanoid" id="A0A084QWQ2"/>
<evidence type="ECO:0000256" key="2">
    <source>
        <dbReference type="SAM" id="Phobius"/>
    </source>
</evidence>
<feature type="transmembrane region" description="Helical" evidence="2">
    <location>
        <begin position="110"/>
        <end position="133"/>
    </location>
</feature>
<dbReference type="AlphaFoldDB" id="A0A084QWQ2"/>
<sequence>MTMSSGSSVPTSSSAGLVWIIIPTQATSTSLSVFSSLDLSTDDLSTEPSIPVSTATSFVVITATSQDRSEQSFLPSTTTIISSRTTSHAPATGGLQGDSGSNDASVSPGAIIGAVIGGLVVVCVTIIAAIYLLRKRSRSKSSKLEISSQAPPSALASHGPSLRYQAAIRKTPHELSG</sequence>
<feature type="region of interest" description="Disordered" evidence="1">
    <location>
        <begin position="142"/>
        <end position="161"/>
    </location>
</feature>
<protein>
    <recommendedName>
        <fullName evidence="5">Mid2 domain-containing protein</fullName>
    </recommendedName>
</protein>
<keyword evidence="2" id="KW-1133">Transmembrane helix</keyword>
<organism evidence="3 4">
    <name type="scientific">Stachybotrys chlorohalonatus (strain IBT 40285)</name>
    <dbReference type="NCBI Taxonomy" id="1283841"/>
    <lineage>
        <taxon>Eukaryota</taxon>
        <taxon>Fungi</taxon>
        <taxon>Dikarya</taxon>
        <taxon>Ascomycota</taxon>
        <taxon>Pezizomycotina</taxon>
        <taxon>Sordariomycetes</taxon>
        <taxon>Hypocreomycetidae</taxon>
        <taxon>Hypocreales</taxon>
        <taxon>Stachybotryaceae</taxon>
        <taxon>Stachybotrys</taxon>
    </lineage>
</organism>
<dbReference type="Proteomes" id="UP000028524">
    <property type="component" value="Unassembled WGS sequence"/>
</dbReference>
<keyword evidence="2" id="KW-0472">Membrane</keyword>
<keyword evidence="4" id="KW-1185">Reference proteome</keyword>
<evidence type="ECO:0008006" key="5">
    <source>
        <dbReference type="Google" id="ProtNLM"/>
    </source>
</evidence>
<accession>A0A084QWQ2</accession>
<keyword evidence="2" id="KW-0812">Transmembrane</keyword>
<evidence type="ECO:0000313" key="3">
    <source>
        <dbReference type="EMBL" id="KFA68387.1"/>
    </source>
</evidence>
<gene>
    <name evidence="3" type="ORF">S40285_02534</name>
</gene>
<name>A0A084QWQ2_STAC4</name>
<evidence type="ECO:0000313" key="4">
    <source>
        <dbReference type="Proteomes" id="UP000028524"/>
    </source>
</evidence>
<reference evidence="3 4" key="1">
    <citation type="journal article" date="2014" name="BMC Genomics">
        <title>Comparative genome sequencing reveals chemotype-specific gene clusters in the toxigenic black mold Stachybotrys.</title>
        <authorList>
            <person name="Semeiks J."/>
            <person name="Borek D."/>
            <person name="Otwinowski Z."/>
            <person name="Grishin N.V."/>
        </authorList>
    </citation>
    <scope>NUCLEOTIDE SEQUENCE [LARGE SCALE GENOMIC DNA]</scope>
    <source>
        <strain evidence="3 4">IBT 40285</strain>
    </source>
</reference>